<evidence type="ECO:0000313" key="4">
    <source>
        <dbReference type="EMBL" id="EAX86215.1"/>
    </source>
</evidence>
<dbReference type="RefSeq" id="XP_001299145.1">
    <property type="nucleotide sequence ID" value="XM_001299144.1"/>
</dbReference>
<dbReference type="Pfam" id="PF12796">
    <property type="entry name" value="Ank_2"/>
    <property type="match status" value="1"/>
</dbReference>
<feature type="repeat" description="ANK" evidence="3">
    <location>
        <begin position="18"/>
        <end position="50"/>
    </location>
</feature>
<name>A2G9F0_TRIV3</name>
<proteinExistence type="predicted"/>
<dbReference type="PROSITE" id="PS50297">
    <property type="entry name" value="ANK_REP_REGION"/>
    <property type="match status" value="1"/>
</dbReference>
<keyword evidence="2 3" id="KW-0040">ANK repeat</keyword>
<keyword evidence="1" id="KW-0677">Repeat</keyword>
<accession>A2G9F0</accession>
<dbReference type="OrthoDB" id="539213at2759"/>
<reference evidence="4" key="2">
    <citation type="journal article" date="2007" name="Science">
        <title>Draft genome sequence of the sexually transmitted pathogen Trichomonas vaginalis.</title>
        <authorList>
            <person name="Carlton J.M."/>
            <person name="Hirt R.P."/>
            <person name="Silva J.C."/>
            <person name="Delcher A.L."/>
            <person name="Schatz M."/>
            <person name="Zhao Q."/>
            <person name="Wortman J.R."/>
            <person name="Bidwell S.L."/>
            <person name="Alsmark U.C.M."/>
            <person name="Besteiro S."/>
            <person name="Sicheritz-Ponten T."/>
            <person name="Noel C.J."/>
            <person name="Dacks J.B."/>
            <person name="Foster P.G."/>
            <person name="Simillion C."/>
            <person name="Van de Peer Y."/>
            <person name="Miranda-Saavedra D."/>
            <person name="Barton G.J."/>
            <person name="Westrop G.D."/>
            <person name="Mueller S."/>
            <person name="Dessi D."/>
            <person name="Fiori P.L."/>
            <person name="Ren Q."/>
            <person name="Paulsen I."/>
            <person name="Zhang H."/>
            <person name="Bastida-Corcuera F.D."/>
            <person name="Simoes-Barbosa A."/>
            <person name="Brown M.T."/>
            <person name="Hayes R.D."/>
            <person name="Mukherjee M."/>
            <person name="Okumura C.Y."/>
            <person name="Schneider R."/>
            <person name="Smith A.J."/>
            <person name="Vanacova S."/>
            <person name="Villalvazo M."/>
            <person name="Haas B.J."/>
            <person name="Pertea M."/>
            <person name="Feldblyum T.V."/>
            <person name="Utterback T.R."/>
            <person name="Shu C.L."/>
            <person name="Osoegawa K."/>
            <person name="de Jong P.J."/>
            <person name="Hrdy I."/>
            <person name="Horvathova L."/>
            <person name="Zubacova Z."/>
            <person name="Dolezal P."/>
            <person name="Malik S.B."/>
            <person name="Logsdon J.M. Jr."/>
            <person name="Henze K."/>
            <person name="Gupta A."/>
            <person name="Wang C.C."/>
            <person name="Dunne R.L."/>
            <person name="Upcroft J.A."/>
            <person name="Upcroft P."/>
            <person name="White O."/>
            <person name="Salzberg S.L."/>
            <person name="Tang P."/>
            <person name="Chiu C.-H."/>
            <person name="Lee Y.-S."/>
            <person name="Embley T.M."/>
            <person name="Coombs G.H."/>
            <person name="Mottram J.C."/>
            <person name="Tachezy J."/>
            <person name="Fraser-Liggett C.M."/>
            <person name="Johnson P.J."/>
        </authorList>
    </citation>
    <scope>NUCLEOTIDE SEQUENCE [LARGE SCALE GENOMIC DNA]</scope>
    <source>
        <strain evidence="4">G3</strain>
    </source>
</reference>
<gene>
    <name evidence="4" type="ORF">TVAG_553910</name>
</gene>
<dbReference type="InParanoid" id="A2G9F0"/>
<evidence type="ECO:0000256" key="3">
    <source>
        <dbReference type="PROSITE-ProRule" id="PRU00023"/>
    </source>
</evidence>
<organism evidence="4 5">
    <name type="scientific">Trichomonas vaginalis (strain ATCC PRA-98 / G3)</name>
    <dbReference type="NCBI Taxonomy" id="412133"/>
    <lineage>
        <taxon>Eukaryota</taxon>
        <taxon>Metamonada</taxon>
        <taxon>Parabasalia</taxon>
        <taxon>Trichomonadida</taxon>
        <taxon>Trichomonadidae</taxon>
        <taxon>Trichomonas</taxon>
    </lineage>
</organism>
<dbReference type="VEuPathDB" id="TrichDB:TVAGG3_0419080"/>
<dbReference type="InterPro" id="IPR002110">
    <property type="entry name" value="Ankyrin_rpt"/>
</dbReference>
<evidence type="ECO:0000313" key="5">
    <source>
        <dbReference type="Proteomes" id="UP000001542"/>
    </source>
</evidence>
<sequence length="77" mass="8595">MSRLLLSQSANINEKDNNGKTALFYAAQYNKINTTRFLLSEGANINEKDNDGKTAHFHALLNESFDAAKILHDANIK</sequence>
<evidence type="ECO:0000256" key="2">
    <source>
        <dbReference type="ARBA" id="ARBA00023043"/>
    </source>
</evidence>
<dbReference type="PROSITE" id="PS50088">
    <property type="entry name" value="ANK_REPEAT"/>
    <property type="match status" value="1"/>
</dbReference>
<dbReference type="KEGG" id="tva:4743858"/>
<dbReference type="PANTHER" id="PTHR24189:SF50">
    <property type="entry name" value="ANKYRIN REPEAT AND SOCS BOX PROTEIN 2"/>
    <property type="match status" value="1"/>
</dbReference>
<reference evidence="4" key="1">
    <citation type="submission" date="2006-10" db="EMBL/GenBank/DDBJ databases">
        <authorList>
            <person name="Amadeo P."/>
            <person name="Zhao Q."/>
            <person name="Wortman J."/>
            <person name="Fraser-Liggett C."/>
            <person name="Carlton J."/>
        </authorList>
    </citation>
    <scope>NUCLEOTIDE SEQUENCE</scope>
    <source>
        <strain evidence="4">G3</strain>
    </source>
</reference>
<dbReference type="InterPro" id="IPR036770">
    <property type="entry name" value="Ankyrin_rpt-contain_sf"/>
</dbReference>
<dbReference type="Gene3D" id="1.25.40.20">
    <property type="entry name" value="Ankyrin repeat-containing domain"/>
    <property type="match status" value="1"/>
</dbReference>
<dbReference type="SMART" id="SM00248">
    <property type="entry name" value="ANK"/>
    <property type="match status" value="1"/>
</dbReference>
<dbReference type="STRING" id="5722.A2G9F0"/>
<dbReference type="PANTHER" id="PTHR24189">
    <property type="entry name" value="MYOTROPHIN"/>
    <property type="match status" value="1"/>
</dbReference>
<keyword evidence="5" id="KW-1185">Reference proteome</keyword>
<dbReference type="AlphaFoldDB" id="A2G9F0"/>
<dbReference type="EMBL" id="DS114706">
    <property type="protein sequence ID" value="EAX86215.1"/>
    <property type="molecule type" value="Genomic_DNA"/>
</dbReference>
<dbReference type="Proteomes" id="UP000001542">
    <property type="component" value="Unassembled WGS sequence"/>
</dbReference>
<dbReference type="InterPro" id="IPR050745">
    <property type="entry name" value="Multifunctional_regulatory"/>
</dbReference>
<evidence type="ECO:0000256" key="1">
    <source>
        <dbReference type="ARBA" id="ARBA00022737"/>
    </source>
</evidence>
<protein>
    <submittedName>
        <fullName evidence="4">Ankyrin repeat protein, putative</fullName>
    </submittedName>
</protein>
<dbReference type="SUPFAM" id="SSF48403">
    <property type="entry name" value="Ankyrin repeat"/>
    <property type="match status" value="1"/>
</dbReference>